<dbReference type="AlphaFoldDB" id="A0A4S8LIS2"/>
<organism evidence="2 3">
    <name type="scientific">Dendrothele bispora (strain CBS 962.96)</name>
    <dbReference type="NCBI Taxonomy" id="1314807"/>
    <lineage>
        <taxon>Eukaryota</taxon>
        <taxon>Fungi</taxon>
        <taxon>Dikarya</taxon>
        <taxon>Basidiomycota</taxon>
        <taxon>Agaricomycotina</taxon>
        <taxon>Agaricomycetes</taxon>
        <taxon>Agaricomycetidae</taxon>
        <taxon>Agaricales</taxon>
        <taxon>Agaricales incertae sedis</taxon>
        <taxon>Dendrothele</taxon>
    </lineage>
</organism>
<dbReference type="OrthoDB" id="3066419at2759"/>
<name>A0A4S8LIS2_DENBC</name>
<feature type="region of interest" description="Disordered" evidence="1">
    <location>
        <begin position="481"/>
        <end position="547"/>
    </location>
</feature>
<dbReference type="EMBL" id="ML179383">
    <property type="protein sequence ID" value="THU89066.1"/>
    <property type="molecule type" value="Genomic_DNA"/>
</dbReference>
<keyword evidence="3" id="KW-1185">Reference proteome</keyword>
<accession>A0A4S8LIS2</accession>
<reference evidence="2 3" key="1">
    <citation type="journal article" date="2019" name="Nat. Ecol. Evol.">
        <title>Megaphylogeny resolves global patterns of mushroom evolution.</title>
        <authorList>
            <person name="Varga T."/>
            <person name="Krizsan K."/>
            <person name="Foldi C."/>
            <person name="Dima B."/>
            <person name="Sanchez-Garcia M."/>
            <person name="Sanchez-Ramirez S."/>
            <person name="Szollosi G.J."/>
            <person name="Szarkandi J.G."/>
            <person name="Papp V."/>
            <person name="Albert L."/>
            <person name="Andreopoulos W."/>
            <person name="Angelini C."/>
            <person name="Antonin V."/>
            <person name="Barry K.W."/>
            <person name="Bougher N.L."/>
            <person name="Buchanan P."/>
            <person name="Buyck B."/>
            <person name="Bense V."/>
            <person name="Catcheside P."/>
            <person name="Chovatia M."/>
            <person name="Cooper J."/>
            <person name="Damon W."/>
            <person name="Desjardin D."/>
            <person name="Finy P."/>
            <person name="Geml J."/>
            <person name="Haridas S."/>
            <person name="Hughes K."/>
            <person name="Justo A."/>
            <person name="Karasinski D."/>
            <person name="Kautmanova I."/>
            <person name="Kiss B."/>
            <person name="Kocsube S."/>
            <person name="Kotiranta H."/>
            <person name="LaButti K.M."/>
            <person name="Lechner B.E."/>
            <person name="Liimatainen K."/>
            <person name="Lipzen A."/>
            <person name="Lukacs Z."/>
            <person name="Mihaltcheva S."/>
            <person name="Morgado L.N."/>
            <person name="Niskanen T."/>
            <person name="Noordeloos M.E."/>
            <person name="Ohm R.A."/>
            <person name="Ortiz-Santana B."/>
            <person name="Ovrebo C."/>
            <person name="Racz N."/>
            <person name="Riley R."/>
            <person name="Savchenko A."/>
            <person name="Shiryaev A."/>
            <person name="Soop K."/>
            <person name="Spirin V."/>
            <person name="Szebenyi C."/>
            <person name="Tomsovsky M."/>
            <person name="Tulloss R.E."/>
            <person name="Uehling J."/>
            <person name="Grigoriev I.V."/>
            <person name="Vagvolgyi C."/>
            <person name="Papp T."/>
            <person name="Martin F.M."/>
            <person name="Miettinen O."/>
            <person name="Hibbett D.S."/>
            <person name="Nagy L.G."/>
        </authorList>
    </citation>
    <scope>NUCLEOTIDE SEQUENCE [LARGE SCALE GENOMIC DNA]</scope>
    <source>
        <strain evidence="2 3">CBS 962.96</strain>
    </source>
</reference>
<evidence type="ECO:0000313" key="2">
    <source>
        <dbReference type="EMBL" id="THU89066.1"/>
    </source>
</evidence>
<gene>
    <name evidence="2" type="ORF">K435DRAFT_803027</name>
</gene>
<feature type="compositionally biased region" description="Pro residues" evidence="1">
    <location>
        <begin position="487"/>
        <end position="502"/>
    </location>
</feature>
<feature type="compositionally biased region" description="Polar residues" evidence="1">
    <location>
        <begin position="503"/>
        <end position="513"/>
    </location>
</feature>
<dbReference type="Proteomes" id="UP000297245">
    <property type="component" value="Unassembled WGS sequence"/>
</dbReference>
<feature type="compositionally biased region" description="Pro residues" evidence="1">
    <location>
        <begin position="452"/>
        <end position="464"/>
    </location>
</feature>
<evidence type="ECO:0000256" key="1">
    <source>
        <dbReference type="SAM" id="MobiDB-lite"/>
    </source>
</evidence>
<sequence length="584" mass="67209">MNNQITYQRSVDGKLGRFDPTKNPQQFDKTHPYYPFISRAETRLQDHRKPEDVPAFLVWDSSPFPQEGLGCLSPDFYTALMDHIWRLQTQIREIALDEATNSWLNFRSSQPQKLNAHNWGEEMTFDRMVDNLSQLQRWIKELDVWIRMGNLLRSHPRDSQLRLPSTDSPTVDESLVGVWVNGMEEADVAWLWQRGVPIFIAHEVKGGRDEPSAITTQRTSDSLLFTDWQDNKTCHEWIGLARRSRIRVDEEGEDKWIARSGDEDKSALRLWRSSSIASIENFPGLDTRVATEEAPLPGMNRYEPKQPDSKVISEDRVPWIIPPKVVDPNSKGQWGWFVEDVDAEDNSCLRYVGKSARKDLDLKDWPYVYFDRSRKRRIHLHTEIIAQPGLSHNLDIFGFPGPKLRSYKDALMIKRAVASYWVYKKENPACEHIRLEANNPELDTLPKLHPEASPPRQEPAPISPIPYSRPVYVVQDEDEELDFGEPTPSPILRPQELPPVRTPSPSMEETPTDTAILAMNTPEDIQMEDDSASTSGSQKRKRRSSSTSFTINHVTISEDLIESWLPALSMRSRPLELPLAYYVC</sequence>
<protein>
    <submittedName>
        <fullName evidence="2">Uncharacterized protein</fullName>
    </submittedName>
</protein>
<evidence type="ECO:0000313" key="3">
    <source>
        <dbReference type="Proteomes" id="UP000297245"/>
    </source>
</evidence>
<proteinExistence type="predicted"/>
<feature type="region of interest" description="Disordered" evidence="1">
    <location>
        <begin position="443"/>
        <end position="467"/>
    </location>
</feature>